<feature type="transmembrane region" description="Helical" evidence="3">
    <location>
        <begin position="170"/>
        <end position="191"/>
    </location>
</feature>
<comment type="caution">
    <text evidence="4">The sequence shown here is derived from an EMBL/GenBank/DDBJ whole genome shotgun (WGS) entry which is preliminary data.</text>
</comment>
<reference evidence="4 5" key="1">
    <citation type="submission" date="2019-06" db="EMBL/GenBank/DDBJ databases">
        <title>Sequencing the genomes of 1000 actinobacteria strains.</title>
        <authorList>
            <person name="Klenk H.-P."/>
        </authorList>
    </citation>
    <scope>NUCLEOTIDE SEQUENCE [LARGE SCALE GENOMIC DNA]</scope>
    <source>
        <strain evidence="4 5">DSM 25218</strain>
    </source>
</reference>
<feature type="transmembrane region" description="Helical" evidence="3">
    <location>
        <begin position="73"/>
        <end position="92"/>
    </location>
</feature>
<evidence type="ECO:0000256" key="3">
    <source>
        <dbReference type="SAM" id="Phobius"/>
    </source>
</evidence>
<dbReference type="Proteomes" id="UP000320209">
    <property type="component" value="Unassembled WGS sequence"/>
</dbReference>
<dbReference type="InterPro" id="IPR003784">
    <property type="entry name" value="BioY"/>
</dbReference>
<feature type="transmembrane region" description="Helical" evidence="3">
    <location>
        <begin position="98"/>
        <end position="121"/>
    </location>
</feature>
<proteinExistence type="inferred from homology"/>
<dbReference type="OrthoDB" id="9803495at2"/>
<dbReference type="Pfam" id="PF02632">
    <property type="entry name" value="BioY"/>
    <property type="match status" value="1"/>
</dbReference>
<name>A0A543AA88_9ACTN</name>
<comment type="subcellular location">
    <subcellularLocation>
        <location evidence="2">Cell membrane</location>
        <topology evidence="2">Multi-pass membrane protein</topology>
    </subcellularLocation>
</comment>
<feature type="transmembrane region" description="Helical" evidence="3">
    <location>
        <begin position="133"/>
        <end position="158"/>
    </location>
</feature>
<keyword evidence="5" id="KW-1185">Reference proteome</keyword>
<accession>A0A543AA88</accession>
<protein>
    <recommendedName>
        <fullName evidence="2">Biotin transporter</fullName>
    </recommendedName>
</protein>
<dbReference type="Gene3D" id="1.10.1760.20">
    <property type="match status" value="1"/>
</dbReference>
<dbReference type="RefSeq" id="WP_141781363.1">
    <property type="nucleotide sequence ID" value="NZ_VFOV01000001.1"/>
</dbReference>
<dbReference type="AlphaFoldDB" id="A0A543AA88"/>
<dbReference type="PANTHER" id="PTHR34295">
    <property type="entry name" value="BIOTIN TRANSPORTER BIOY"/>
    <property type="match status" value="1"/>
</dbReference>
<evidence type="ECO:0000256" key="2">
    <source>
        <dbReference type="PIRNR" id="PIRNR016661"/>
    </source>
</evidence>
<sequence>MTESPTSTESTPVAKSSRLDTTDLALIAAFAALIAVCSYLAAIPMGGAGVPLTLQGFALLLTGALLGPLRGTAAVILYLLLGVAGLPVFAGHAAGPGVFIGVTGGYLWTFPLMVLAVGLLVKHVLRRRRTNPLLVFAACLVGVVINHLGGIVGMAVVLRVGLPEAAVFDAPYWLGDLIKAAVAAVVASQVHRAFPKMLARRA</sequence>
<evidence type="ECO:0000313" key="5">
    <source>
        <dbReference type="Proteomes" id="UP000320209"/>
    </source>
</evidence>
<dbReference type="EMBL" id="VFOV01000001">
    <property type="protein sequence ID" value="TQL69495.1"/>
    <property type="molecule type" value="Genomic_DNA"/>
</dbReference>
<dbReference type="PIRSF" id="PIRSF016661">
    <property type="entry name" value="BioY"/>
    <property type="match status" value="1"/>
</dbReference>
<comment type="similarity">
    <text evidence="1 2">Belongs to the BioY family.</text>
</comment>
<feature type="transmembrane region" description="Helical" evidence="3">
    <location>
        <begin position="48"/>
        <end position="66"/>
    </location>
</feature>
<keyword evidence="2" id="KW-1003">Cell membrane</keyword>
<keyword evidence="2" id="KW-0813">Transport</keyword>
<organism evidence="4 5">
    <name type="scientific">Nocardioides albertanoniae</name>
    <dbReference type="NCBI Taxonomy" id="1175486"/>
    <lineage>
        <taxon>Bacteria</taxon>
        <taxon>Bacillati</taxon>
        <taxon>Actinomycetota</taxon>
        <taxon>Actinomycetes</taxon>
        <taxon>Propionibacteriales</taxon>
        <taxon>Nocardioidaceae</taxon>
        <taxon>Nocardioides</taxon>
    </lineage>
</organism>
<dbReference type="GO" id="GO:0005886">
    <property type="term" value="C:plasma membrane"/>
    <property type="evidence" value="ECO:0007669"/>
    <property type="project" value="UniProtKB-SubCell"/>
</dbReference>
<gene>
    <name evidence="4" type="ORF">FB381_3405</name>
</gene>
<evidence type="ECO:0000313" key="4">
    <source>
        <dbReference type="EMBL" id="TQL69495.1"/>
    </source>
</evidence>
<evidence type="ECO:0000256" key="1">
    <source>
        <dbReference type="ARBA" id="ARBA00010692"/>
    </source>
</evidence>
<keyword evidence="3" id="KW-1133">Transmembrane helix</keyword>
<dbReference type="PANTHER" id="PTHR34295:SF1">
    <property type="entry name" value="BIOTIN TRANSPORTER BIOY"/>
    <property type="match status" value="1"/>
</dbReference>
<feature type="transmembrane region" description="Helical" evidence="3">
    <location>
        <begin position="24"/>
        <end position="42"/>
    </location>
</feature>
<dbReference type="GO" id="GO:0015225">
    <property type="term" value="F:biotin transmembrane transporter activity"/>
    <property type="evidence" value="ECO:0007669"/>
    <property type="project" value="UniProtKB-UniRule"/>
</dbReference>
<keyword evidence="3" id="KW-0812">Transmembrane</keyword>
<keyword evidence="2 3" id="KW-0472">Membrane</keyword>